<dbReference type="EnsemblPlants" id="OBART08G07890.1">
    <property type="protein sequence ID" value="OBART08G07890.1"/>
    <property type="gene ID" value="OBART08G07890"/>
</dbReference>
<dbReference type="Gramene" id="OBART08G07890.1">
    <property type="protein sequence ID" value="OBART08G07890.1"/>
    <property type="gene ID" value="OBART08G07890"/>
</dbReference>
<accession>A0A0D3GY24</accession>
<evidence type="ECO:0000313" key="3">
    <source>
        <dbReference type="Proteomes" id="UP000026960"/>
    </source>
</evidence>
<reference evidence="2" key="1">
    <citation type="journal article" date="2009" name="Rice">
        <title>De Novo Next Generation Sequencing of Plant Genomes.</title>
        <authorList>
            <person name="Rounsley S."/>
            <person name="Marri P.R."/>
            <person name="Yu Y."/>
            <person name="He R."/>
            <person name="Sisneros N."/>
            <person name="Goicoechea J.L."/>
            <person name="Lee S.J."/>
            <person name="Angelova A."/>
            <person name="Kudrna D."/>
            <person name="Luo M."/>
            <person name="Affourtit J."/>
            <person name="Desany B."/>
            <person name="Knight J."/>
            <person name="Niazi F."/>
            <person name="Egholm M."/>
            <person name="Wing R.A."/>
        </authorList>
    </citation>
    <scope>NUCLEOTIDE SEQUENCE [LARGE SCALE GENOMIC DNA]</scope>
    <source>
        <strain evidence="2">cv. IRGC 105608</strain>
    </source>
</reference>
<dbReference type="PaxDb" id="65489-OBART08G07890.1"/>
<dbReference type="AlphaFoldDB" id="A0A0D3GY24"/>
<dbReference type="HOGENOM" id="CLU_2200988_0_0_1"/>
<sequence>MAPWCEHGMGGAQRRRGYRGGGMEATAMRLGDPLREHGQHDRGGDGGSAMREASRNFFPSNCPLAAIAYHRKMATLDGLVRGRGDPSFSLTISLSNPTTWMELKRVEG</sequence>
<organism evidence="2">
    <name type="scientific">Oryza barthii</name>
    <dbReference type="NCBI Taxonomy" id="65489"/>
    <lineage>
        <taxon>Eukaryota</taxon>
        <taxon>Viridiplantae</taxon>
        <taxon>Streptophyta</taxon>
        <taxon>Embryophyta</taxon>
        <taxon>Tracheophyta</taxon>
        <taxon>Spermatophyta</taxon>
        <taxon>Magnoliopsida</taxon>
        <taxon>Liliopsida</taxon>
        <taxon>Poales</taxon>
        <taxon>Poaceae</taxon>
        <taxon>BOP clade</taxon>
        <taxon>Oryzoideae</taxon>
        <taxon>Oryzeae</taxon>
        <taxon>Oryzinae</taxon>
        <taxon>Oryza</taxon>
    </lineage>
</organism>
<name>A0A0D3GY24_9ORYZ</name>
<evidence type="ECO:0000313" key="2">
    <source>
        <dbReference type="EnsemblPlants" id="OBART08G07890.1"/>
    </source>
</evidence>
<dbReference type="Proteomes" id="UP000026960">
    <property type="component" value="Chromosome 8"/>
</dbReference>
<protein>
    <submittedName>
        <fullName evidence="2">Uncharacterized protein</fullName>
    </submittedName>
</protein>
<feature type="compositionally biased region" description="Basic and acidic residues" evidence="1">
    <location>
        <begin position="32"/>
        <end position="44"/>
    </location>
</feature>
<feature type="region of interest" description="Disordered" evidence="1">
    <location>
        <begin position="1"/>
        <end position="55"/>
    </location>
</feature>
<keyword evidence="3" id="KW-1185">Reference proteome</keyword>
<evidence type="ECO:0000256" key="1">
    <source>
        <dbReference type="SAM" id="MobiDB-lite"/>
    </source>
</evidence>
<proteinExistence type="predicted"/>
<dbReference type="STRING" id="65489.A0A0D3GY24"/>
<reference evidence="2" key="2">
    <citation type="submission" date="2015-03" db="UniProtKB">
        <authorList>
            <consortium name="EnsemblPlants"/>
        </authorList>
    </citation>
    <scope>IDENTIFICATION</scope>
</reference>